<comment type="caution">
    <text evidence="2">The sequence shown here is derived from an EMBL/GenBank/DDBJ whole genome shotgun (WGS) entry which is preliminary data.</text>
</comment>
<evidence type="ECO:0000256" key="1">
    <source>
        <dbReference type="SAM" id="MobiDB-lite"/>
    </source>
</evidence>
<keyword evidence="3" id="KW-1185">Reference proteome</keyword>
<name>A0ABW4G318_9ACTN</name>
<dbReference type="InterPro" id="IPR007423">
    <property type="entry name" value="Sel_put"/>
</dbReference>
<dbReference type="Proteomes" id="UP001597097">
    <property type="component" value="Unassembled WGS sequence"/>
</dbReference>
<protein>
    <submittedName>
        <fullName evidence="2">YbdD/YjiX family protein</fullName>
    </submittedName>
</protein>
<dbReference type="RefSeq" id="WP_308127384.1">
    <property type="nucleotide sequence ID" value="NZ_JAHKRM010000029.1"/>
</dbReference>
<organism evidence="2 3">
    <name type="scientific">Nonomuraea guangzhouensis</name>
    <dbReference type="NCBI Taxonomy" id="1291555"/>
    <lineage>
        <taxon>Bacteria</taxon>
        <taxon>Bacillati</taxon>
        <taxon>Actinomycetota</taxon>
        <taxon>Actinomycetes</taxon>
        <taxon>Streptosporangiales</taxon>
        <taxon>Streptosporangiaceae</taxon>
        <taxon>Nonomuraea</taxon>
    </lineage>
</organism>
<sequence>MTLTRLLRLARWYLRELTGESRYDRYAERHHRTHPGSPALSRREYERQRTSRLDENPGARCC</sequence>
<proteinExistence type="predicted"/>
<gene>
    <name evidence="2" type="ORF">ACFSJ0_01800</name>
</gene>
<accession>A0ABW4G318</accession>
<feature type="compositionally biased region" description="Basic and acidic residues" evidence="1">
    <location>
        <begin position="41"/>
        <end position="62"/>
    </location>
</feature>
<reference evidence="3" key="1">
    <citation type="journal article" date="2019" name="Int. J. Syst. Evol. Microbiol.">
        <title>The Global Catalogue of Microorganisms (GCM) 10K type strain sequencing project: providing services to taxonomists for standard genome sequencing and annotation.</title>
        <authorList>
            <consortium name="The Broad Institute Genomics Platform"/>
            <consortium name="The Broad Institute Genome Sequencing Center for Infectious Disease"/>
            <person name="Wu L."/>
            <person name="Ma J."/>
        </authorList>
    </citation>
    <scope>NUCLEOTIDE SEQUENCE [LARGE SCALE GENOMIC DNA]</scope>
    <source>
        <strain evidence="3">CGMCC 1.15399</strain>
    </source>
</reference>
<dbReference type="EMBL" id="JBHUCM010000003">
    <property type="protein sequence ID" value="MFD1535747.1"/>
    <property type="molecule type" value="Genomic_DNA"/>
</dbReference>
<dbReference type="Pfam" id="PF04328">
    <property type="entry name" value="Sel_put"/>
    <property type="match status" value="1"/>
</dbReference>
<evidence type="ECO:0000313" key="3">
    <source>
        <dbReference type="Proteomes" id="UP001597097"/>
    </source>
</evidence>
<evidence type="ECO:0000313" key="2">
    <source>
        <dbReference type="EMBL" id="MFD1535747.1"/>
    </source>
</evidence>
<feature type="region of interest" description="Disordered" evidence="1">
    <location>
        <begin position="28"/>
        <end position="62"/>
    </location>
</feature>